<sequence length="89" mass="9856">MATLTSNNTLLIAGIIFITIAVIGQSKLLFLEINPGCFGRTLALFIGVVSLAFAFGLGNFPVENFELFRTYLARQIQENFNWINDLLQG</sequence>
<dbReference type="Proteomes" id="UP000632766">
    <property type="component" value="Unassembled WGS sequence"/>
</dbReference>
<keyword evidence="1" id="KW-0472">Membrane</keyword>
<dbReference type="EMBL" id="JAECZC010000026">
    <property type="protein sequence ID" value="MBH8563516.1"/>
    <property type="molecule type" value="Genomic_DNA"/>
</dbReference>
<accession>A0A8J7HPH9</accession>
<keyword evidence="1" id="KW-0812">Transmembrane</keyword>
<dbReference type="RefSeq" id="WP_198125392.1">
    <property type="nucleotide sequence ID" value="NZ_JAECZC010000026.1"/>
</dbReference>
<protein>
    <submittedName>
        <fullName evidence="2">Uncharacterized protein</fullName>
    </submittedName>
</protein>
<keyword evidence="1" id="KW-1133">Transmembrane helix</keyword>
<comment type="caution">
    <text evidence="2">The sequence shown here is derived from an EMBL/GenBank/DDBJ whole genome shotgun (WGS) entry which is preliminary data.</text>
</comment>
<name>A0A8J7HPH9_9NOST</name>
<organism evidence="2 3">
    <name type="scientific">Amazonocrinis nigriterrae CENA67</name>
    <dbReference type="NCBI Taxonomy" id="2794033"/>
    <lineage>
        <taxon>Bacteria</taxon>
        <taxon>Bacillati</taxon>
        <taxon>Cyanobacteriota</taxon>
        <taxon>Cyanophyceae</taxon>
        <taxon>Nostocales</taxon>
        <taxon>Nostocaceae</taxon>
        <taxon>Amazonocrinis</taxon>
        <taxon>Amazonocrinis nigriterrae</taxon>
    </lineage>
</organism>
<evidence type="ECO:0000313" key="2">
    <source>
        <dbReference type="EMBL" id="MBH8563516.1"/>
    </source>
</evidence>
<feature type="transmembrane region" description="Helical" evidence="1">
    <location>
        <begin position="42"/>
        <end position="62"/>
    </location>
</feature>
<keyword evidence="3" id="KW-1185">Reference proteome</keyword>
<evidence type="ECO:0000313" key="3">
    <source>
        <dbReference type="Proteomes" id="UP000632766"/>
    </source>
</evidence>
<dbReference type="AlphaFoldDB" id="A0A8J7HPH9"/>
<gene>
    <name evidence="2" type="ORF">I8748_15195</name>
</gene>
<proteinExistence type="predicted"/>
<evidence type="ECO:0000256" key="1">
    <source>
        <dbReference type="SAM" id="Phobius"/>
    </source>
</evidence>
<reference evidence="2 3" key="1">
    <citation type="journal article" date="2021" name="Int. J. Syst. Evol. Microbiol.">
        <title>Amazonocrinis nigriterrae gen. nov., sp. nov., Atlanticothrix silvestris gen. nov., sp. nov. and Dendronalium phyllosphericum gen. nov., sp. nov., nostocacean cyanobacteria from Brazilian environments.</title>
        <authorList>
            <person name="Alvarenga D.O."/>
            <person name="Andreote A.P.D."/>
            <person name="Branco L.H.Z."/>
            <person name="Delbaje E."/>
            <person name="Cruz R.B."/>
            <person name="Varani A.M."/>
            <person name="Fiore M.F."/>
        </authorList>
    </citation>
    <scope>NUCLEOTIDE SEQUENCE [LARGE SCALE GENOMIC DNA]</scope>
    <source>
        <strain evidence="2 3">CENA67</strain>
    </source>
</reference>
<feature type="transmembrane region" description="Helical" evidence="1">
    <location>
        <begin position="12"/>
        <end position="30"/>
    </location>
</feature>